<dbReference type="Gene3D" id="3.30.420.10">
    <property type="entry name" value="Ribonuclease H-like superfamily/Ribonuclease H"/>
    <property type="match status" value="1"/>
</dbReference>
<dbReference type="GO" id="GO:0004803">
    <property type="term" value="F:transposase activity"/>
    <property type="evidence" value="ECO:0007669"/>
    <property type="project" value="TreeGrafter"/>
</dbReference>
<feature type="domain" description="Integrase catalytic" evidence="3">
    <location>
        <begin position="183"/>
        <end position="349"/>
    </location>
</feature>
<evidence type="ECO:0000313" key="4">
    <source>
        <dbReference type="EMBL" id="EFA45143.1"/>
    </source>
</evidence>
<keyword evidence="5" id="KW-1185">Reference proteome</keyword>
<dbReference type="Proteomes" id="UP000003160">
    <property type="component" value="Unassembled WGS sequence"/>
</dbReference>
<dbReference type="GO" id="GO:0006310">
    <property type="term" value="P:DNA recombination"/>
    <property type="evidence" value="ECO:0007669"/>
    <property type="project" value="UniProtKB-KW"/>
</dbReference>
<evidence type="ECO:0000256" key="1">
    <source>
        <dbReference type="ARBA" id="ARBA00023172"/>
    </source>
</evidence>
<gene>
    <name evidence="4" type="ORF">HMPREF0645_0423</name>
</gene>
<dbReference type="EMBL" id="ACKS01000021">
    <property type="protein sequence ID" value="EFA45143.1"/>
    <property type="molecule type" value="Genomic_DNA"/>
</dbReference>
<protein>
    <submittedName>
        <fullName evidence="4">Integrase core domain protein</fullName>
    </submittedName>
</protein>
<accession>D1PTY8</accession>
<sequence>MRVVGRDKRRKADRIGGQKISQPFSGNDTMSNQLIEAQRYEIYLGLQRKWSKSRIAREIEVSCSTVIREIRRNSKPDGTYVWKYAQSKCEARKHGFKGNHRKPEDLWWRVDRMLEDEDWSPSQIAGVLRREGIHIVKQTIYNHVHADTTGKLASHMPHRLKYTKRSKALRPTKATNIPNRISIHQRPMQADGTRFGDWELDTIVDSYGHAIVTLTERSTNYILMERLPQGRKALPTAKTVAKLLFPYRESLLTITTDNGCEFAAHEEITRRLSMNGRNPVVVYFTDSYSSWQKGAVENANKLIRRYIPKKANFNDFSDRKIMEIQKKINRRPREKLNFDTPKYKFFENFP</sequence>
<dbReference type="eggNOG" id="COG2826">
    <property type="taxonomic scope" value="Bacteria"/>
</dbReference>
<reference evidence="4 5" key="1">
    <citation type="submission" date="2009-10" db="EMBL/GenBank/DDBJ databases">
        <authorList>
            <person name="Qin X."/>
            <person name="Bachman B."/>
            <person name="Battles P."/>
            <person name="Bell A."/>
            <person name="Bess C."/>
            <person name="Bickham C."/>
            <person name="Chaboub L."/>
            <person name="Chen D."/>
            <person name="Coyle M."/>
            <person name="Deiros D.R."/>
            <person name="Dinh H."/>
            <person name="Forbes L."/>
            <person name="Fowler G."/>
            <person name="Francisco L."/>
            <person name="Fu Q."/>
            <person name="Gubbala S."/>
            <person name="Hale W."/>
            <person name="Han Y."/>
            <person name="Hemphill L."/>
            <person name="Highlander S.K."/>
            <person name="Hirani K."/>
            <person name="Hogues M."/>
            <person name="Jackson L."/>
            <person name="Jakkamsetti A."/>
            <person name="Javaid M."/>
            <person name="Jiang H."/>
            <person name="Korchina V."/>
            <person name="Kovar C."/>
            <person name="Lara F."/>
            <person name="Lee S."/>
            <person name="Mata R."/>
            <person name="Mathew T."/>
            <person name="Moen C."/>
            <person name="Morales K."/>
            <person name="Munidasa M."/>
            <person name="Nazareth L."/>
            <person name="Ngo R."/>
            <person name="Nguyen L."/>
            <person name="Okwuonu G."/>
            <person name="Ongeri F."/>
            <person name="Patil S."/>
            <person name="Petrosino J."/>
            <person name="Pham C."/>
            <person name="Pham P."/>
            <person name="Pu L.-L."/>
            <person name="Puazo M."/>
            <person name="Raj R."/>
            <person name="Reid J."/>
            <person name="Rouhana J."/>
            <person name="Saada N."/>
            <person name="Shang Y."/>
            <person name="Simmons D."/>
            <person name="Thornton R."/>
            <person name="Warren J."/>
            <person name="Weissenberger G."/>
            <person name="Zhang J."/>
            <person name="Zhang L."/>
            <person name="Zhou C."/>
            <person name="Zhu D."/>
            <person name="Muzny D."/>
            <person name="Worley K."/>
            <person name="Gibbs R."/>
        </authorList>
    </citation>
    <scope>NUCLEOTIDE SEQUENCE [LARGE SCALE GENOMIC DNA]</scope>
    <source>
        <strain evidence="4 5">DSM 17361</strain>
    </source>
</reference>
<dbReference type="SUPFAM" id="SSF53098">
    <property type="entry name" value="Ribonuclease H-like"/>
    <property type="match status" value="1"/>
</dbReference>
<dbReference type="InterPro" id="IPR036397">
    <property type="entry name" value="RNaseH_sf"/>
</dbReference>
<dbReference type="Pfam" id="PF13936">
    <property type="entry name" value="HTH_38"/>
    <property type="match status" value="1"/>
</dbReference>
<comment type="caution">
    <text evidence="4">The sequence shown here is derived from an EMBL/GenBank/DDBJ whole genome shotgun (WGS) entry which is preliminary data.</text>
</comment>
<proteinExistence type="predicted"/>
<name>D1PTY8_9BACT</name>
<dbReference type="InterPro" id="IPR012337">
    <property type="entry name" value="RNaseH-like_sf"/>
</dbReference>
<evidence type="ECO:0000256" key="2">
    <source>
        <dbReference type="SAM" id="MobiDB-lite"/>
    </source>
</evidence>
<dbReference type="InterPro" id="IPR001584">
    <property type="entry name" value="Integrase_cat-core"/>
</dbReference>
<dbReference type="PANTHER" id="PTHR10948:SF23">
    <property type="entry name" value="TRANSPOSASE INSI FOR INSERTION SEQUENCE ELEMENT IS30A-RELATED"/>
    <property type="match status" value="1"/>
</dbReference>
<dbReference type="NCBIfam" id="NF033563">
    <property type="entry name" value="transpos_IS30"/>
    <property type="match status" value="1"/>
</dbReference>
<keyword evidence="1" id="KW-0233">DNA recombination</keyword>
<dbReference type="InterPro" id="IPR051917">
    <property type="entry name" value="Transposase-Integrase"/>
</dbReference>
<dbReference type="GO" id="GO:0015074">
    <property type="term" value="P:DNA integration"/>
    <property type="evidence" value="ECO:0007669"/>
    <property type="project" value="InterPro"/>
</dbReference>
<dbReference type="InterPro" id="IPR053392">
    <property type="entry name" value="Transposase_IS30-like"/>
</dbReference>
<dbReference type="GO" id="GO:0005829">
    <property type="term" value="C:cytosol"/>
    <property type="evidence" value="ECO:0007669"/>
    <property type="project" value="TreeGrafter"/>
</dbReference>
<dbReference type="PROSITE" id="PS50994">
    <property type="entry name" value="INTEGRASE"/>
    <property type="match status" value="1"/>
</dbReference>
<dbReference type="PANTHER" id="PTHR10948">
    <property type="entry name" value="TRANSPOSASE"/>
    <property type="match status" value="1"/>
</dbReference>
<dbReference type="HOGENOM" id="CLU_035706_0_1_10"/>
<dbReference type="GO" id="GO:0003676">
    <property type="term" value="F:nucleic acid binding"/>
    <property type="evidence" value="ECO:0007669"/>
    <property type="project" value="InterPro"/>
</dbReference>
<organism evidence="4 5">
    <name type="scientific">Hallella bergensis DSM 17361</name>
    <dbReference type="NCBI Taxonomy" id="585502"/>
    <lineage>
        <taxon>Bacteria</taxon>
        <taxon>Pseudomonadati</taxon>
        <taxon>Bacteroidota</taxon>
        <taxon>Bacteroidia</taxon>
        <taxon>Bacteroidales</taxon>
        <taxon>Prevotellaceae</taxon>
        <taxon>Hallella</taxon>
    </lineage>
</organism>
<evidence type="ECO:0000313" key="5">
    <source>
        <dbReference type="Proteomes" id="UP000003160"/>
    </source>
</evidence>
<dbReference type="AlphaFoldDB" id="D1PTY8"/>
<evidence type="ECO:0000259" key="3">
    <source>
        <dbReference type="PROSITE" id="PS50994"/>
    </source>
</evidence>
<feature type="region of interest" description="Disordered" evidence="2">
    <location>
        <begin position="1"/>
        <end position="27"/>
    </location>
</feature>
<dbReference type="GO" id="GO:0032196">
    <property type="term" value="P:transposition"/>
    <property type="evidence" value="ECO:0007669"/>
    <property type="project" value="TreeGrafter"/>
</dbReference>
<dbReference type="InterPro" id="IPR025246">
    <property type="entry name" value="IS30-like_HTH"/>
</dbReference>